<dbReference type="AlphaFoldDB" id="A0A2A2GDS8"/>
<dbReference type="SUPFAM" id="SSF55729">
    <property type="entry name" value="Acyl-CoA N-acyltransferases (Nat)"/>
    <property type="match status" value="1"/>
</dbReference>
<dbReference type="GO" id="GO:0016747">
    <property type="term" value="F:acyltransferase activity, transferring groups other than amino-acyl groups"/>
    <property type="evidence" value="ECO:0007669"/>
    <property type="project" value="InterPro"/>
</dbReference>
<reference evidence="2 3" key="1">
    <citation type="submission" date="2017-08" db="EMBL/GenBank/DDBJ databases">
        <title>Aliifodinibius alkalisoli sp. nov., isolated from saline alkaline soil.</title>
        <authorList>
            <person name="Liu D."/>
            <person name="Zhang G."/>
        </authorList>
    </citation>
    <scope>NUCLEOTIDE SEQUENCE [LARGE SCALE GENOMIC DNA]</scope>
    <source>
        <strain evidence="2 3">WN023</strain>
    </source>
</reference>
<sequence length="184" mass="21724">MSMVEIKEFDLQNVSIHYKWNNDRELNYYDSDYPHQYESFEAFLKRIKSVLDERNETNELFEIHLTENNKLIGIVDIHAIDQYNKRCFVNCTIGDRKYAGMGYDVEALKIVLSHCFNEKGMHKVGTAAFDFNTTWIESVEKLGFQQEGQLREHVIKNDEYCDKLFFGLLENDFHFNEVEAVVAE</sequence>
<proteinExistence type="predicted"/>
<evidence type="ECO:0000313" key="3">
    <source>
        <dbReference type="Proteomes" id="UP000218831"/>
    </source>
</evidence>
<dbReference type="PANTHER" id="PTHR43415:SF3">
    <property type="entry name" value="GNAT-FAMILY ACETYLTRANSFERASE"/>
    <property type="match status" value="1"/>
</dbReference>
<dbReference type="InterPro" id="IPR016181">
    <property type="entry name" value="Acyl_CoA_acyltransferase"/>
</dbReference>
<comment type="caution">
    <text evidence="2">The sequence shown here is derived from an EMBL/GenBank/DDBJ whole genome shotgun (WGS) entry which is preliminary data.</text>
</comment>
<dbReference type="PROSITE" id="PS51186">
    <property type="entry name" value="GNAT"/>
    <property type="match status" value="1"/>
</dbReference>
<dbReference type="Pfam" id="PF13302">
    <property type="entry name" value="Acetyltransf_3"/>
    <property type="match status" value="1"/>
</dbReference>
<dbReference type="EMBL" id="NSKE01000001">
    <property type="protein sequence ID" value="PAU95691.1"/>
    <property type="molecule type" value="Genomic_DNA"/>
</dbReference>
<name>A0A2A2GDS8_9BACT</name>
<keyword evidence="3" id="KW-1185">Reference proteome</keyword>
<dbReference type="OrthoDB" id="9811523at2"/>
<organism evidence="2 3">
    <name type="scientific">Fodinibius salipaludis</name>
    <dbReference type="NCBI Taxonomy" id="2032627"/>
    <lineage>
        <taxon>Bacteria</taxon>
        <taxon>Pseudomonadati</taxon>
        <taxon>Balneolota</taxon>
        <taxon>Balneolia</taxon>
        <taxon>Balneolales</taxon>
        <taxon>Balneolaceae</taxon>
        <taxon>Fodinibius</taxon>
    </lineage>
</organism>
<protein>
    <recommendedName>
        <fullName evidence="1">N-acetyltransferase domain-containing protein</fullName>
    </recommendedName>
</protein>
<feature type="domain" description="N-acetyltransferase" evidence="1">
    <location>
        <begin position="4"/>
        <end position="167"/>
    </location>
</feature>
<evidence type="ECO:0000259" key="1">
    <source>
        <dbReference type="PROSITE" id="PS51186"/>
    </source>
</evidence>
<dbReference type="RefSeq" id="WP_095604936.1">
    <property type="nucleotide sequence ID" value="NZ_NSKE01000001.1"/>
</dbReference>
<dbReference type="Proteomes" id="UP000218831">
    <property type="component" value="Unassembled WGS sequence"/>
</dbReference>
<gene>
    <name evidence="2" type="ORF">CK503_01115</name>
</gene>
<dbReference type="PANTHER" id="PTHR43415">
    <property type="entry name" value="SPERMIDINE N(1)-ACETYLTRANSFERASE"/>
    <property type="match status" value="1"/>
</dbReference>
<dbReference type="Gene3D" id="3.40.630.30">
    <property type="match status" value="1"/>
</dbReference>
<evidence type="ECO:0000313" key="2">
    <source>
        <dbReference type="EMBL" id="PAU95691.1"/>
    </source>
</evidence>
<accession>A0A2A2GDS8</accession>
<dbReference type="InterPro" id="IPR000182">
    <property type="entry name" value="GNAT_dom"/>
</dbReference>